<dbReference type="CDD" id="cd04182">
    <property type="entry name" value="GT_2_like_f"/>
    <property type="match status" value="1"/>
</dbReference>
<name>A0A9X5E638_9CYAN</name>
<dbReference type="InterPro" id="IPR029044">
    <property type="entry name" value="Nucleotide-diphossugar_trans"/>
</dbReference>
<organism evidence="2 3">
    <name type="scientific">Scytonema millei VB511283</name>
    <dbReference type="NCBI Taxonomy" id="1245923"/>
    <lineage>
        <taxon>Bacteria</taxon>
        <taxon>Bacillati</taxon>
        <taxon>Cyanobacteriota</taxon>
        <taxon>Cyanophyceae</taxon>
        <taxon>Nostocales</taxon>
        <taxon>Scytonemataceae</taxon>
        <taxon>Scytonema</taxon>
    </lineage>
</organism>
<dbReference type="InterPro" id="IPR025877">
    <property type="entry name" value="MobA-like_NTP_Trfase"/>
</dbReference>
<gene>
    <name evidence="2" type="ORF">QH73_0015295</name>
</gene>
<sequence length="204" mass="22075">MGQVAIAILAAGRGSRFGGDFPKPLAMFRGRSLVSYALKAASESGLAPILLVVGYNFQQVAAAALPGVSIVHNLQWQSGIASSLKQALWMLEPNKSIDALCIGLADQPFVTAACYRRLAAAYHEGASFVVATYAGSRRNPVLLARSLWFDAMKLEGDEGARQLMRVYPVVEVDCDRIGNPHDIDTKDDLQQLESEVVSKHWTEG</sequence>
<proteinExistence type="predicted"/>
<comment type="caution">
    <text evidence="2">The sequence shown here is derived from an EMBL/GenBank/DDBJ whole genome shotgun (WGS) entry which is preliminary data.</text>
</comment>
<feature type="domain" description="MobA-like NTP transferase" evidence="1">
    <location>
        <begin position="7"/>
        <end position="165"/>
    </location>
</feature>
<dbReference type="GO" id="GO:0016779">
    <property type="term" value="F:nucleotidyltransferase activity"/>
    <property type="evidence" value="ECO:0007669"/>
    <property type="project" value="UniProtKB-ARBA"/>
</dbReference>
<evidence type="ECO:0000259" key="1">
    <source>
        <dbReference type="Pfam" id="PF12804"/>
    </source>
</evidence>
<dbReference type="AlphaFoldDB" id="A0A9X5E638"/>
<accession>A0A9X5E638</accession>
<evidence type="ECO:0000313" key="2">
    <source>
        <dbReference type="EMBL" id="NHC35995.1"/>
    </source>
</evidence>
<dbReference type="SUPFAM" id="SSF53448">
    <property type="entry name" value="Nucleotide-diphospho-sugar transferases"/>
    <property type="match status" value="1"/>
</dbReference>
<dbReference type="Proteomes" id="UP000031532">
    <property type="component" value="Unassembled WGS sequence"/>
</dbReference>
<dbReference type="PANTHER" id="PTHR43777:SF1">
    <property type="entry name" value="MOLYBDENUM COFACTOR CYTIDYLYLTRANSFERASE"/>
    <property type="match status" value="1"/>
</dbReference>
<dbReference type="EMBL" id="JTJC03000004">
    <property type="protein sequence ID" value="NHC35995.1"/>
    <property type="molecule type" value="Genomic_DNA"/>
</dbReference>
<dbReference type="Gene3D" id="3.90.550.10">
    <property type="entry name" value="Spore Coat Polysaccharide Biosynthesis Protein SpsA, Chain A"/>
    <property type="match status" value="1"/>
</dbReference>
<reference evidence="2 3" key="1">
    <citation type="journal article" date="2015" name="Genome Announc.">
        <title>Draft Genome Sequence of the Terrestrial Cyanobacterium Scytonema millei VB511283, Isolated from Eastern India.</title>
        <authorList>
            <person name="Sen D."/>
            <person name="Chandrababunaidu M.M."/>
            <person name="Singh D."/>
            <person name="Sanghi N."/>
            <person name="Ghorai A."/>
            <person name="Mishra G.P."/>
            <person name="Madduluri M."/>
            <person name="Adhikary S.P."/>
            <person name="Tripathy S."/>
        </authorList>
    </citation>
    <scope>NUCLEOTIDE SEQUENCE [LARGE SCALE GENOMIC DNA]</scope>
    <source>
        <strain evidence="2 3">VB511283</strain>
    </source>
</reference>
<dbReference type="RefSeq" id="WP_039717260.1">
    <property type="nucleotide sequence ID" value="NZ_JTJC03000004.1"/>
</dbReference>
<keyword evidence="3" id="KW-1185">Reference proteome</keyword>
<dbReference type="PANTHER" id="PTHR43777">
    <property type="entry name" value="MOLYBDENUM COFACTOR CYTIDYLYLTRANSFERASE"/>
    <property type="match status" value="1"/>
</dbReference>
<dbReference type="Pfam" id="PF12804">
    <property type="entry name" value="NTP_transf_3"/>
    <property type="match status" value="1"/>
</dbReference>
<protein>
    <submittedName>
        <fullName evidence="2">Nucleotidyltransferase family protein</fullName>
    </submittedName>
</protein>
<dbReference type="OrthoDB" id="285216at2"/>
<evidence type="ECO:0000313" key="3">
    <source>
        <dbReference type="Proteomes" id="UP000031532"/>
    </source>
</evidence>